<accession>A0A840Q0X2</accession>
<proteinExistence type="predicted"/>
<dbReference type="Proteomes" id="UP000584374">
    <property type="component" value="Unassembled WGS sequence"/>
</dbReference>
<sequence>MNQRMSDEVTQMLMGALRTGMERYARQHGLPTGLYWRSSLRSGVFLTGHVGAEFTEDQVSEALQKWADHLGLCKDEDPMVGSASYSGAAGGISIEVWGVTDRDRWDQEWGDGRSR</sequence>
<gene>
    <name evidence="1" type="ORF">BJ970_000715</name>
</gene>
<protein>
    <submittedName>
        <fullName evidence="1">Uncharacterized protein</fullName>
    </submittedName>
</protein>
<dbReference type="AlphaFoldDB" id="A0A840Q0X2"/>
<evidence type="ECO:0000313" key="1">
    <source>
        <dbReference type="EMBL" id="MBB5153181.1"/>
    </source>
</evidence>
<keyword evidence="2" id="KW-1185">Reference proteome</keyword>
<evidence type="ECO:0000313" key="2">
    <source>
        <dbReference type="Proteomes" id="UP000584374"/>
    </source>
</evidence>
<reference evidence="1 2" key="1">
    <citation type="submission" date="2020-08" db="EMBL/GenBank/DDBJ databases">
        <title>Sequencing the genomes of 1000 actinobacteria strains.</title>
        <authorList>
            <person name="Klenk H.-P."/>
        </authorList>
    </citation>
    <scope>NUCLEOTIDE SEQUENCE [LARGE SCALE GENOMIC DNA]</scope>
    <source>
        <strain evidence="1 2">DSM 45584</strain>
    </source>
</reference>
<organism evidence="1 2">
    <name type="scientific">Saccharopolyspora phatthalungensis</name>
    <dbReference type="NCBI Taxonomy" id="664693"/>
    <lineage>
        <taxon>Bacteria</taxon>
        <taxon>Bacillati</taxon>
        <taxon>Actinomycetota</taxon>
        <taxon>Actinomycetes</taxon>
        <taxon>Pseudonocardiales</taxon>
        <taxon>Pseudonocardiaceae</taxon>
        <taxon>Saccharopolyspora</taxon>
    </lineage>
</organism>
<comment type="caution">
    <text evidence="1">The sequence shown here is derived from an EMBL/GenBank/DDBJ whole genome shotgun (WGS) entry which is preliminary data.</text>
</comment>
<name>A0A840Q0X2_9PSEU</name>
<dbReference type="EMBL" id="JACHIW010000001">
    <property type="protein sequence ID" value="MBB5153181.1"/>
    <property type="molecule type" value="Genomic_DNA"/>
</dbReference>
<dbReference type="RefSeq" id="WP_184723638.1">
    <property type="nucleotide sequence ID" value="NZ_JACHIW010000001.1"/>
</dbReference>